<dbReference type="KEGG" id="mmr:Mmar10_1424"/>
<evidence type="ECO:0000259" key="1">
    <source>
        <dbReference type="Pfam" id="PF07883"/>
    </source>
</evidence>
<dbReference type="eggNOG" id="COG0662">
    <property type="taxonomic scope" value="Bacteria"/>
</dbReference>
<dbReference type="PANTHER" id="PTHR36114">
    <property type="entry name" value="16.7 KDA PROTEIN IN WHIE LOCUS"/>
    <property type="match status" value="1"/>
</dbReference>
<dbReference type="InterPro" id="IPR013096">
    <property type="entry name" value="Cupin_2"/>
</dbReference>
<sequence length="123" mass="13832">MTVDVISLVEKHSQFDEPWSPKRIAKLDNYEVKLAKGEGSFDWHCHEDEDELFFISQGILRIEIEGQDPVLLGPGELCVIPKGVRHRPVTQTETVHILLIEKAGVTNTGDNPDSDLTQELVDL</sequence>
<keyword evidence="3" id="KW-1185">Reference proteome</keyword>
<dbReference type="CDD" id="cd02226">
    <property type="entry name" value="cupin_YdbB-like"/>
    <property type="match status" value="1"/>
</dbReference>
<dbReference type="Pfam" id="PF07883">
    <property type="entry name" value="Cupin_2"/>
    <property type="match status" value="1"/>
</dbReference>
<dbReference type="PANTHER" id="PTHR36114:SF1">
    <property type="entry name" value="16.7 KDA PROTEIN IN WHIE LOCUS"/>
    <property type="match status" value="1"/>
</dbReference>
<organism evidence="2 3">
    <name type="scientific">Maricaulis maris (strain MCS10)</name>
    <name type="common">Caulobacter maris</name>
    <dbReference type="NCBI Taxonomy" id="394221"/>
    <lineage>
        <taxon>Bacteria</taxon>
        <taxon>Pseudomonadati</taxon>
        <taxon>Pseudomonadota</taxon>
        <taxon>Alphaproteobacteria</taxon>
        <taxon>Maricaulales</taxon>
        <taxon>Maricaulaceae</taxon>
        <taxon>Maricaulis</taxon>
    </lineage>
</organism>
<feature type="domain" description="Cupin type-2" evidence="1">
    <location>
        <begin position="31"/>
        <end position="99"/>
    </location>
</feature>
<protein>
    <submittedName>
        <fullName evidence="2">Cupin 2, conserved barrel domain protein</fullName>
    </submittedName>
</protein>
<name>Q0APS1_MARMM</name>
<evidence type="ECO:0000313" key="2">
    <source>
        <dbReference type="EMBL" id="ABI65716.1"/>
    </source>
</evidence>
<dbReference type="InterPro" id="IPR011051">
    <property type="entry name" value="RmlC_Cupin_sf"/>
</dbReference>
<dbReference type="Gene3D" id="2.60.120.10">
    <property type="entry name" value="Jelly Rolls"/>
    <property type="match status" value="1"/>
</dbReference>
<dbReference type="InterPro" id="IPR014710">
    <property type="entry name" value="RmlC-like_jellyroll"/>
</dbReference>
<dbReference type="InterPro" id="IPR052044">
    <property type="entry name" value="PKS_Associated_Protein"/>
</dbReference>
<evidence type="ECO:0000313" key="3">
    <source>
        <dbReference type="Proteomes" id="UP000001964"/>
    </source>
</evidence>
<dbReference type="SUPFAM" id="SSF51182">
    <property type="entry name" value="RmlC-like cupins"/>
    <property type="match status" value="1"/>
</dbReference>
<dbReference type="STRING" id="394221.Mmar10_1424"/>
<dbReference type="RefSeq" id="WP_011643363.1">
    <property type="nucleotide sequence ID" value="NC_008347.1"/>
</dbReference>
<dbReference type="Proteomes" id="UP000001964">
    <property type="component" value="Chromosome"/>
</dbReference>
<dbReference type="AlphaFoldDB" id="Q0APS1"/>
<dbReference type="EMBL" id="CP000449">
    <property type="protein sequence ID" value="ABI65716.1"/>
    <property type="molecule type" value="Genomic_DNA"/>
</dbReference>
<dbReference type="HOGENOM" id="CLU_131430_1_0_5"/>
<dbReference type="OrthoDB" id="9794183at2"/>
<proteinExistence type="predicted"/>
<gene>
    <name evidence="2" type="ordered locus">Mmar10_1424</name>
</gene>
<reference evidence="2 3" key="1">
    <citation type="submission" date="2006-08" db="EMBL/GenBank/DDBJ databases">
        <title>Complete sequence of Maricaulis maris MCS10.</title>
        <authorList>
            <consortium name="US DOE Joint Genome Institute"/>
            <person name="Copeland A."/>
            <person name="Lucas S."/>
            <person name="Lapidus A."/>
            <person name="Barry K."/>
            <person name="Detter J.C."/>
            <person name="Glavina del Rio T."/>
            <person name="Hammon N."/>
            <person name="Israni S."/>
            <person name="Dalin E."/>
            <person name="Tice H."/>
            <person name="Pitluck S."/>
            <person name="Saunders E."/>
            <person name="Brettin T."/>
            <person name="Bruce D."/>
            <person name="Han C."/>
            <person name="Tapia R."/>
            <person name="Gilna P."/>
            <person name="Schmutz J."/>
            <person name="Larimer F."/>
            <person name="Land M."/>
            <person name="Hauser L."/>
            <person name="Kyrpides N."/>
            <person name="Mikhailova N."/>
            <person name="Viollier P."/>
            <person name="Stephens C."/>
            <person name="Richardson P."/>
        </authorList>
    </citation>
    <scope>NUCLEOTIDE SEQUENCE [LARGE SCALE GENOMIC DNA]</scope>
    <source>
        <strain evidence="2 3">MCS10</strain>
    </source>
</reference>
<accession>Q0APS1</accession>